<evidence type="ECO:0000313" key="4">
    <source>
        <dbReference type="Proteomes" id="UP001209412"/>
    </source>
</evidence>
<reference evidence="3" key="1">
    <citation type="submission" date="2022-06" db="EMBL/GenBank/DDBJ databases">
        <title>PHB producers.</title>
        <authorList>
            <person name="Besaury L."/>
        </authorList>
    </citation>
    <scope>NUCLEOTIDE SEQUENCE</scope>
    <source>
        <strain evidence="3 4">SEWS6</strain>
    </source>
</reference>
<dbReference type="RefSeq" id="WP_266242193.1">
    <property type="nucleotide sequence ID" value="NZ_JAMXWF010000060.1"/>
</dbReference>
<protein>
    <submittedName>
        <fullName evidence="2">TlpA disulfide reductase family protein</fullName>
    </submittedName>
    <submittedName>
        <fullName evidence="3">TlpA family protein disulfide reductase</fullName>
    </submittedName>
</protein>
<dbReference type="PANTHER" id="PTHR42852">
    <property type="entry name" value="THIOL:DISULFIDE INTERCHANGE PROTEIN DSBE"/>
    <property type="match status" value="1"/>
</dbReference>
<dbReference type="AlphaFoldDB" id="A0AAP5BPE0"/>
<evidence type="ECO:0000313" key="5">
    <source>
        <dbReference type="Proteomes" id="UP001242288"/>
    </source>
</evidence>
<accession>A0AAP5BPE0</accession>
<dbReference type="Proteomes" id="UP001209412">
    <property type="component" value="Unassembled WGS sequence"/>
</dbReference>
<dbReference type="EMBL" id="JAMXWF010000060">
    <property type="protein sequence ID" value="MDQ6413479.1"/>
    <property type="molecule type" value="Genomic_DNA"/>
</dbReference>
<dbReference type="PROSITE" id="PS51352">
    <property type="entry name" value="THIOREDOXIN_2"/>
    <property type="match status" value="1"/>
</dbReference>
<name>A0AAP5BPE0_9BURK</name>
<evidence type="ECO:0000259" key="1">
    <source>
        <dbReference type="PROSITE" id="PS51352"/>
    </source>
</evidence>
<comment type="caution">
    <text evidence="3">The sequence shown here is derived from an EMBL/GenBank/DDBJ whole genome shotgun (WGS) entry which is preliminary data.</text>
</comment>
<dbReference type="InterPro" id="IPR036249">
    <property type="entry name" value="Thioredoxin-like_sf"/>
</dbReference>
<dbReference type="CDD" id="cd02966">
    <property type="entry name" value="TlpA_like_family"/>
    <property type="match status" value="1"/>
</dbReference>
<sequence>MAGLRRFRFSVSRILTVLAIAVLAAAAYMTLGRTETVPDATFTLISGQKLSTTDLRGKVYLVHFWATSCATCIKEMPQMIQTYNRFRGEHFDFVAVAMSYDQPLYVRNYAETHHLPFRIVMDADGSLAQQFHNVQLTPTTYLVDGKGRVLKRILGEADFPELNRMIGEALSESK</sequence>
<dbReference type="EMBL" id="JAPKHW010000060">
    <property type="protein sequence ID" value="MCX4151667.1"/>
    <property type="molecule type" value="Genomic_DNA"/>
</dbReference>
<dbReference type="InterPro" id="IPR050553">
    <property type="entry name" value="Thioredoxin_ResA/DsbE_sf"/>
</dbReference>
<organism evidence="3 5">
    <name type="scientific">Paraburkholderia madseniana</name>
    <dbReference type="NCBI Taxonomy" id="2599607"/>
    <lineage>
        <taxon>Bacteria</taxon>
        <taxon>Pseudomonadati</taxon>
        <taxon>Pseudomonadota</taxon>
        <taxon>Betaproteobacteria</taxon>
        <taxon>Burkholderiales</taxon>
        <taxon>Burkholderiaceae</taxon>
        <taxon>Paraburkholderia</taxon>
    </lineage>
</organism>
<dbReference type="PANTHER" id="PTHR42852:SF18">
    <property type="entry name" value="CHROMOSOME UNDETERMINED SCAFFOLD_47, WHOLE GENOME SHOTGUN SEQUENCE"/>
    <property type="match status" value="1"/>
</dbReference>
<proteinExistence type="predicted"/>
<dbReference type="Gene3D" id="3.40.30.10">
    <property type="entry name" value="Glutaredoxin"/>
    <property type="match status" value="1"/>
</dbReference>
<evidence type="ECO:0000313" key="2">
    <source>
        <dbReference type="EMBL" id="MCX4151667.1"/>
    </source>
</evidence>
<dbReference type="Pfam" id="PF08534">
    <property type="entry name" value="Redoxin"/>
    <property type="match status" value="1"/>
</dbReference>
<dbReference type="InterPro" id="IPR013740">
    <property type="entry name" value="Redoxin"/>
</dbReference>
<dbReference type="GO" id="GO:0016491">
    <property type="term" value="F:oxidoreductase activity"/>
    <property type="evidence" value="ECO:0007669"/>
    <property type="project" value="InterPro"/>
</dbReference>
<dbReference type="Proteomes" id="UP001242288">
    <property type="component" value="Unassembled WGS sequence"/>
</dbReference>
<feature type="domain" description="Thioredoxin" evidence="1">
    <location>
        <begin position="31"/>
        <end position="171"/>
    </location>
</feature>
<dbReference type="SUPFAM" id="SSF52833">
    <property type="entry name" value="Thioredoxin-like"/>
    <property type="match status" value="1"/>
</dbReference>
<gene>
    <name evidence="3" type="ORF">NIE36_40865</name>
    <name evidence="2" type="ORF">OSB80_40965</name>
</gene>
<keyword evidence="4" id="KW-1185">Reference proteome</keyword>
<evidence type="ECO:0000313" key="3">
    <source>
        <dbReference type="EMBL" id="MDQ6413479.1"/>
    </source>
</evidence>
<dbReference type="InterPro" id="IPR013766">
    <property type="entry name" value="Thioredoxin_domain"/>
</dbReference>